<dbReference type="Proteomes" id="UP000238479">
    <property type="component" value="Chromosome 5"/>
</dbReference>
<dbReference type="InterPro" id="IPR012340">
    <property type="entry name" value="NA-bd_OB-fold"/>
</dbReference>
<reference evidence="4 5" key="1">
    <citation type="journal article" date="2018" name="Nat. Genet.">
        <title>The Rosa genome provides new insights in the design of modern roses.</title>
        <authorList>
            <person name="Bendahmane M."/>
        </authorList>
    </citation>
    <scope>NUCLEOTIDE SEQUENCE [LARGE SCALE GENOMIC DNA]</scope>
    <source>
        <strain evidence="5">cv. Old Blush</strain>
    </source>
</reference>
<evidence type="ECO:0000256" key="1">
    <source>
        <dbReference type="ARBA" id="ARBA00023125"/>
    </source>
</evidence>
<dbReference type="AlphaFoldDB" id="A0A2P6QFW5"/>
<dbReference type="Gramene" id="PRQ33060">
    <property type="protein sequence ID" value="PRQ33060"/>
    <property type="gene ID" value="RchiOBHm_Chr5g0053321"/>
</dbReference>
<dbReference type="STRING" id="74649.A0A2P6QFW5"/>
<dbReference type="GO" id="GO:0003677">
    <property type="term" value="F:DNA binding"/>
    <property type="evidence" value="ECO:0007669"/>
    <property type="project" value="UniProtKB-KW"/>
</dbReference>
<evidence type="ECO:0000259" key="3">
    <source>
        <dbReference type="Pfam" id="PF16900"/>
    </source>
</evidence>
<sequence length="258" mass="30518">MAPTFIRDIEPFQFIEEMRARVARIWRPKKFDTDIYDGLHYVLIDERGDAIHAIIDESHYPVVTNKMEEGRVYDIFRYHSRENDFPFKVIDHEAHLSFNRMTEFKQVQDSSSSIPRYAFNLLDFSELDDKKEDQIVLIDVYGCVKSIMPESQVFVRNKEKMESKCEITLENLRREYVRITLWGDNARQFDVQAVQNRSPPILAVFTSLRITEFQQRITLSGTNHTCMIVDPQIPQRQEYRNEFSKPGDKVKILAIPFK</sequence>
<feature type="domain" description="Replication protein A OB" evidence="3">
    <location>
        <begin position="126"/>
        <end position="229"/>
    </location>
</feature>
<dbReference type="Pfam" id="PF02721">
    <property type="entry name" value="DUF223"/>
    <property type="match status" value="1"/>
</dbReference>
<accession>A0A2P6QFW5</accession>
<dbReference type="Pfam" id="PF16900">
    <property type="entry name" value="REPA_OB_2"/>
    <property type="match status" value="1"/>
</dbReference>
<protein>
    <submittedName>
        <fullName evidence="4">Putative replication protein A, OB</fullName>
    </submittedName>
</protein>
<evidence type="ECO:0000313" key="4">
    <source>
        <dbReference type="EMBL" id="PRQ33060.1"/>
    </source>
</evidence>
<dbReference type="OMA" id="NRIGCYE"/>
<dbReference type="SUPFAM" id="SSF50249">
    <property type="entry name" value="Nucleic acid-binding proteins"/>
    <property type="match status" value="2"/>
</dbReference>
<dbReference type="PANTHER" id="PTHR47165:SF4">
    <property type="entry name" value="OS03G0429900 PROTEIN"/>
    <property type="match status" value="1"/>
</dbReference>
<evidence type="ECO:0000313" key="5">
    <source>
        <dbReference type="Proteomes" id="UP000238479"/>
    </source>
</evidence>
<feature type="domain" description="Replication protein A 70 kDa DNA-binding subunit B/D first OB fold" evidence="2">
    <location>
        <begin position="5"/>
        <end position="105"/>
    </location>
</feature>
<dbReference type="InterPro" id="IPR003871">
    <property type="entry name" value="RFA1B/D_OB_1st"/>
</dbReference>
<name>A0A2P6QFW5_ROSCH</name>
<comment type="caution">
    <text evidence="4">The sequence shown here is derived from an EMBL/GenBank/DDBJ whole genome shotgun (WGS) entry which is preliminary data.</text>
</comment>
<organism evidence="4 5">
    <name type="scientific">Rosa chinensis</name>
    <name type="common">China rose</name>
    <dbReference type="NCBI Taxonomy" id="74649"/>
    <lineage>
        <taxon>Eukaryota</taxon>
        <taxon>Viridiplantae</taxon>
        <taxon>Streptophyta</taxon>
        <taxon>Embryophyta</taxon>
        <taxon>Tracheophyta</taxon>
        <taxon>Spermatophyta</taxon>
        <taxon>Magnoliopsida</taxon>
        <taxon>eudicotyledons</taxon>
        <taxon>Gunneridae</taxon>
        <taxon>Pentapetalae</taxon>
        <taxon>rosids</taxon>
        <taxon>fabids</taxon>
        <taxon>Rosales</taxon>
        <taxon>Rosaceae</taxon>
        <taxon>Rosoideae</taxon>
        <taxon>Rosoideae incertae sedis</taxon>
        <taxon>Rosa</taxon>
    </lineage>
</organism>
<evidence type="ECO:0000259" key="2">
    <source>
        <dbReference type="Pfam" id="PF02721"/>
    </source>
</evidence>
<dbReference type="PANTHER" id="PTHR47165">
    <property type="entry name" value="OS03G0429900 PROTEIN"/>
    <property type="match status" value="1"/>
</dbReference>
<gene>
    <name evidence="4" type="ORF">RchiOBHm_Chr5g0053321</name>
</gene>
<keyword evidence="5" id="KW-1185">Reference proteome</keyword>
<keyword evidence="1" id="KW-0238">DNA-binding</keyword>
<dbReference type="EMBL" id="PDCK01000043">
    <property type="protein sequence ID" value="PRQ33060.1"/>
    <property type="molecule type" value="Genomic_DNA"/>
</dbReference>
<proteinExistence type="predicted"/>
<dbReference type="Gene3D" id="2.40.50.140">
    <property type="entry name" value="Nucleic acid-binding proteins"/>
    <property type="match status" value="2"/>
</dbReference>
<dbReference type="InterPro" id="IPR031657">
    <property type="entry name" value="REPA_OB_2"/>
</dbReference>